<accession>A0A8E5HWP1</accession>
<organism evidence="1 2">
    <name type="scientific">Ustilaginoidea virens</name>
    <name type="common">Rice false smut fungus</name>
    <name type="synonym">Villosiclava virens</name>
    <dbReference type="NCBI Taxonomy" id="1159556"/>
    <lineage>
        <taxon>Eukaryota</taxon>
        <taxon>Fungi</taxon>
        <taxon>Dikarya</taxon>
        <taxon>Ascomycota</taxon>
        <taxon>Pezizomycotina</taxon>
        <taxon>Sordariomycetes</taxon>
        <taxon>Hypocreomycetidae</taxon>
        <taxon>Hypocreales</taxon>
        <taxon>Clavicipitaceae</taxon>
        <taxon>Ustilaginoidea</taxon>
    </lineage>
</organism>
<dbReference type="KEGG" id="uvi:66067637"/>
<sequence>MQKLISAVVETANHPSSTKVPAVAGMPPARSWACPSYLPPKSLTASQKVPTLFINLRLHRHTRIFSPQHPTFRRFNLSGTLQTAGYLSQLCTCRNQSPRA</sequence>
<dbReference type="EMBL" id="CP072757">
    <property type="protein sequence ID" value="QUC22619.1"/>
    <property type="molecule type" value="Genomic_DNA"/>
</dbReference>
<dbReference type="AlphaFoldDB" id="A0A8E5HWP1"/>
<dbReference type="Proteomes" id="UP000027002">
    <property type="component" value="Chromosome 5"/>
</dbReference>
<evidence type="ECO:0000313" key="2">
    <source>
        <dbReference type="Proteomes" id="UP000027002"/>
    </source>
</evidence>
<evidence type="ECO:0000313" key="1">
    <source>
        <dbReference type="EMBL" id="QUC22619.1"/>
    </source>
</evidence>
<dbReference type="RefSeq" id="XP_043000292.1">
    <property type="nucleotide sequence ID" value="XM_043144357.1"/>
</dbReference>
<reference evidence="1" key="1">
    <citation type="submission" date="2020-03" db="EMBL/GenBank/DDBJ databases">
        <title>A mixture of massive structural variations and highly conserved coding sequences in Ustilaginoidea virens genome.</title>
        <authorList>
            <person name="Zhang K."/>
            <person name="Zhao Z."/>
            <person name="Zhang Z."/>
            <person name="Li Y."/>
            <person name="Hsiang T."/>
            <person name="Sun W."/>
        </authorList>
    </citation>
    <scope>NUCLEOTIDE SEQUENCE</scope>
    <source>
        <strain evidence="1">UV-8b</strain>
    </source>
</reference>
<keyword evidence="2" id="KW-1185">Reference proteome</keyword>
<protein>
    <submittedName>
        <fullName evidence="1">Uncharacterized protein</fullName>
    </submittedName>
</protein>
<name>A0A8E5HWP1_USTVR</name>
<dbReference type="GeneID" id="66067637"/>
<gene>
    <name evidence="1" type="ORF">UV8b_06860</name>
</gene>
<proteinExistence type="predicted"/>